<dbReference type="Proteomes" id="UP000295830">
    <property type="component" value="Unassembled WGS sequence"/>
</dbReference>
<keyword evidence="2" id="KW-1185">Reference proteome</keyword>
<gene>
    <name evidence="1" type="ORF">DES49_1788</name>
</gene>
<sequence length="165" mass="18539">MSGDEKKWVQAYEKFAAQTKDFFEESREKTVSSLEHALERARDQLVKAGDLTQEESRQIKAYLRRDLEQTATDLREAGDRARKTASPAAIQAGFLDLTQSIAKGTSGLFDRLAEWADTTAAYHTGEVAAQGTFRCRNCEHEIHFAETGRIPPCPNCHGTAYRRVE</sequence>
<dbReference type="Pfam" id="PF07295">
    <property type="entry name" value="DUF1451"/>
    <property type="match status" value="1"/>
</dbReference>
<proteinExistence type="predicted"/>
<dbReference type="OrthoDB" id="3174978at2"/>
<protein>
    <submittedName>
        <fullName evidence="1">Zinc ribbon family protein</fullName>
    </submittedName>
</protein>
<dbReference type="InterPro" id="IPR009912">
    <property type="entry name" value="DUF1451"/>
</dbReference>
<evidence type="ECO:0000313" key="1">
    <source>
        <dbReference type="EMBL" id="TDT41686.1"/>
    </source>
</evidence>
<comment type="caution">
    <text evidence="1">The sequence shown here is derived from an EMBL/GenBank/DDBJ whole genome shotgun (WGS) entry which is preliminary data.</text>
</comment>
<evidence type="ECO:0000313" key="2">
    <source>
        <dbReference type="Proteomes" id="UP000295830"/>
    </source>
</evidence>
<dbReference type="EMBL" id="SOAX01000003">
    <property type="protein sequence ID" value="TDT41686.1"/>
    <property type="molecule type" value="Genomic_DNA"/>
</dbReference>
<reference evidence="1 2" key="1">
    <citation type="submission" date="2019-03" db="EMBL/GenBank/DDBJ databases">
        <title>Genomic Encyclopedia of Type Strains, Phase IV (KMG-IV): sequencing the most valuable type-strain genomes for metagenomic binning, comparative biology and taxonomic classification.</title>
        <authorList>
            <person name="Goeker M."/>
        </authorList>
    </citation>
    <scope>NUCLEOTIDE SEQUENCE [LARGE SCALE GENOMIC DNA]</scope>
    <source>
        <strain evidence="1 2">DSM 15505</strain>
    </source>
</reference>
<organism evidence="1 2">
    <name type="scientific">Halospina denitrificans</name>
    <dbReference type="NCBI Taxonomy" id="332522"/>
    <lineage>
        <taxon>Bacteria</taxon>
        <taxon>Pseudomonadati</taxon>
        <taxon>Pseudomonadota</taxon>
        <taxon>Gammaproteobacteria</taxon>
        <taxon>Halospina</taxon>
    </lineage>
</organism>
<dbReference type="AlphaFoldDB" id="A0A4R7JUY6"/>
<accession>A0A4R7JUY6</accession>
<dbReference type="RefSeq" id="WP_133736038.1">
    <property type="nucleotide sequence ID" value="NZ_SOAX01000003.1"/>
</dbReference>
<name>A0A4R7JUY6_9GAMM</name>